<feature type="binding site" evidence="2">
    <location>
        <position position="240"/>
    </location>
    <ligand>
        <name>substrate</name>
    </ligand>
</feature>
<feature type="region of interest" description="Disordered" evidence="4">
    <location>
        <begin position="41"/>
        <end position="87"/>
    </location>
</feature>
<dbReference type="RefSeq" id="WP_114624582.1">
    <property type="nucleotide sequence ID" value="NZ_QQNA01000119.1"/>
</dbReference>
<keyword evidence="3" id="KW-0326">Glycosidase</keyword>
<keyword evidence="3" id="KW-0732">Signal</keyword>
<dbReference type="EC" id="3.2.1.-" evidence="3"/>
<dbReference type="OrthoDB" id="309899at2"/>
<feature type="binding site" evidence="2">
    <location>
        <position position="305"/>
    </location>
    <ligand>
        <name>substrate</name>
    </ligand>
</feature>
<dbReference type="EMBL" id="QQNA01000119">
    <property type="protein sequence ID" value="RDG37124.1"/>
    <property type="molecule type" value="Genomic_DNA"/>
</dbReference>
<evidence type="ECO:0000313" key="5">
    <source>
        <dbReference type="EMBL" id="RDG37124.1"/>
    </source>
</evidence>
<feature type="active site" description="Proton donor" evidence="1">
    <location>
        <position position="194"/>
    </location>
</feature>
<dbReference type="PANTHER" id="PTHR34876">
    <property type="match status" value="1"/>
</dbReference>
<evidence type="ECO:0000256" key="3">
    <source>
        <dbReference type="RuleBase" id="RU361186"/>
    </source>
</evidence>
<name>A0A370BAC1_9ACTN</name>
<comment type="similarity">
    <text evidence="3">Belongs to the glycosyl hydrolase family 6.</text>
</comment>
<feature type="chain" id="PRO_5016485318" description="Glucanase" evidence="3">
    <location>
        <begin position="35"/>
        <end position="362"/>
    </location>
</feature>
<dbReference type="Gene3D" id="3.20.20.40">
    <property type="entry name" value="1, 4-beta cellobiohydrolase"/>
    <property type="match status" value="1"/>
</dbReference>
<accession>A0A370BAC1</accession>
<keyword evidence="3" id="KW-0119">Carbohydrate metabolism</keyword>
<feature type="signal peptide" evidence="3">
    <location>
        <begin position="1"/>
        <end position="34"/>
    </location>
</feature>
<dbReference type="AlphaFoldDB" id="A0A370BAC1"/>
<reference evidence="5 6" key="1">
    <citation type="submission" date="2018-07" db="EMBL/GenBank/DDBJ databases">
        <title>Streptomyces species from bats.</title>
        <authorList>
            <person name="Dunlap C."/>
        </authorList>
    </citation>
    <scope>NUCLEOTIDE SEQUENCE [LARGE SCALE GENOMIC DNA]</scope>
    <source>
        <strain evidence="5 6">AC230</strain>
    </source>
</reference>
<dbReference type="GO" id="GO:0004553">
    <property type="term" value="F:hydrolase activity, hydrolyzing O-glycosyl compounds"/>
    <property type="evidence" value="ECO:0007669"/>
    <property type="project" value="InterPro"/>
</dbReference>
<gene>
    <name evidence="5" type="ORF">DVH02_16560</name>
</gene>
<dbReference type="Pfam" id="PF01341">
    <property type="entry name" value="Glyco_hydro_6"/>
    <property type="match status" value="1"/>
</dbReference>
<dbReference type="InterPro" id="IPR016288">
    <property type="entry name" value="Beta_cellobiohydrolase"/>
</dbReference>
<feature type="binding site" evidence="2">
    <location>
        <position position="121"/>
    </location>
    <ligand>
        <name>substrate</name>
    </ligand>
</feature>
<keyword evidence="3" id="KW-0624">Polysaccharide degradation</keyword>
<proteinExistence type="inferred from homology"/>
<feature type="active site" description="Proton acceptor" evidence="1">
    <location>
        <position position="336"/>
    </location>
</feature>
<dbReference type="InterPro" id="IPR036434">
    <property type="entry name" value="Beta_cellobiohydrolase_sf"/>
</dbReference>
<evidence type="ECO:0000256" key="1">
    <source>
        <dbReference type="PIRSR" id="PIRSR001100-1"/>
    </source>
</evidence>
<feature type="binding site" evidence="2">
    <location>
        <position position="330"/>
    </location>
    <ligand>
        <name>substrate</name>
    </ligand>
</feature>
<dbReference type="PANTHER" id="PTHR34876:SF4">
    <property type="entry name" value="1,4-BETA-D-GLUCAN CELLOBIOHYDROLASE C-RELATED"/>
    <property type="match status" value="1"/>
</dbReference>
<keyword evidence="6" id="KW-1185">Reference proteome</keyword>
<keyword evidence="3" id="KW-0136">Cellulose degradation</keyword>
<dbReference type="GO" id="GO:0030245">
    <property type="term" value="P:cellulose catabolic process"/>
    <property type="evidence" value="ECO:0007669"/>
    <property type="project" value="UniProtKB-KW"/>
</dbReference>
<keyword evidence="3" id="KW-0378">Hydrolase</keyword>
<evidence type="ECO:0000313" key="6">
    <source>
        <dbReference type="Proteomes" id="UP000253741"/>
    </source>
</evidence>
<dbReference type="Proteomes" id="UP000253741">
    <property type="component" value="Unassembled WGS sequence"/>
</dbReference>
<feature type="compositionally biased region" description="Basic and acidic residues" evidence="4">
    <location>
        <begin position="53"/>
        <end position="65"/>
    </location>
</feature>
<feature type="binding site" evidence="2">
    <location>
        <position position="334"/>
    </location>
    <ligand>
        <name>substrate</name>
    </ligand>
</feature>
<organism evidence="5 6">
    <name type="scientific">Streptomyces corynorhini</name>
    <dbReference type="NCBI Taxonomy" id="2282652"/>
    <lineage>
        <taxon>Bacteria</taxon>
        <taxon>Bacillati</taxon>
        <taxon>Actinomycetota</taxon>
        <taxon>Actinomycetes</taxon>
        <taxon>Kitasatosporales</taxon>
        <taxon>Streptomycetaceae</taxon>
        <taxon>Streptomyces</taxon>
    </lineage>
</organism>
<evidence type="ECO:0000256" key="4">
    <source>
        <dbReference type="SAM" id="MobiDB-lite"/>
    </source>
</evidence>
<feature type="binding site" evidence="2">
    <location>
        <position position="267"/>
    </location>
    <ligand>
        <name>substrate</name>
    </ligand>
</feature>
<protein>
    <recommendedName>
        <fullName evidence="3">Glucanase</fullName>
        <ecNumber evidence="3">3.2.1.-</ecNumber>
    </recommendedName>
</protein>
<dbReference type="PRINTS" id="PR00733">
    <property type="entry name" value="GLHYDRLASE6"/>
</dbReference>
<evidence type="ECO:0000256" key="2">
    <source>
        <dbReference type="PIRSR" id="PIRSR001100-2"/>
    </source>
</evidence>
<dbReference type="PIRSF" id="PIRSF001100">
    <property type="entry name" value="Beta_cellobiohydrolase"/>
    <property type="match status" value="1"/>
</dbReference>
<sequence length="362" mass="38263">MYGSYPGRRRMRAAARVRRATAATAVLTATVTGAALLLTGCSSGHDGGVDGGVDGRGEGRGDGGDGGRTPTQVSRPPRAEDPFWVNPDGSAARQVAAYTAKGDAENAELIRKIAEQPAGEWISPDTPQEQAQGFTEAATEADRDALLVLYNVPHRDCGQFSKGGAADGDAYRRWVDKVARGIGDRRATVILEPDAVLHLVDGCTPAEFHEERYDLLKKAVQRLKKQPATTVYLDAGNPGWQSPDALFEPLQRAGIAEADGFSVNVSNFYPTDASTDFGKRLSAKVGGKPFVIDTSRNGNDSNGEWCNPAGRRIGAVSQTGGGAEMLLWLKTPGESDGNCGVGAGSVAGQFLPEVAYKMVYGY</sequence>
<dbReference type="SUPFAM" id="SSF51989">
    <property type="entry name" value="Glycosyl hydrolases family 6, cellulases"/>
    <property type="match status" value="1"/>
</dbReference>
<comment type="caution">
    <text evidence="5">The sequence shown here is derived from an EMBL/GenBank/DDBJ whole genome shotgun (WGS) entry which is preliminary data.</text>
</comment>